<dbReference type="RefSeq" id="WP_065081125.1">
    <property type="nucleotide sequence ID" value="NZ_FLSS01000021.1"/>
</dbReference>
<evidence type="ECO:0000313" key="2">
    <source>
        <dbReference type="Proteomes" id="UP000324513"/>
    </source>
</evidence>
<protein>
    <submittedName>
        <fullName evidence="1">WG repeat protein</fullName>
    </submittedName>
</protein>
<dbReference type="PANTHER" id="PTHR37841:SF1">
    <property type="entry name" value="DUF3298 DOMAIN-CONTAINING PROTEIN"/>
    <property type="match status" value="1"/>
</dbReference>
<dbReference type="PANTHER" id="PTHR37841">
    <property type="entry name" value="GLR2918 PROTEIN"/>
    <property type="match status" value="1"/>
</dbReference>
<reference evidence="1 2" key="1">
    <citation type="submission" date="2019-07" db="EMBL/GenBank/DDBJ databases">
        <title>Genomic Encyclopedia of Archaeal and Bacterial Type Strains, Phase II (KMG-II): from individual species to whole genera.</title>
        <authorList>
            <person name="Goeker M."/>
        </authorList>
    </citation>
    <scope>NUCLEOTIDE SEQUENCE [LARGE SCALE GENOMIC DNA]</scope>
    <source>
        <strain evidence="1 2">DSM 14571</strain>
    </source>
</reference>
<proteinExistence type="predicted"/>
<keyword evidence="2" id="KW-1185">Reference proteome</keyword>
<accession>A0ABY3NEN5</accession>
<dbReference type="PROSITE" id="PS51257">
    <property type="entry name" value="PROKAR_LIPOPROTEIN"/>
    <property type="match status" value="1"/>
</dbReference>
<organism evidence="1 2">
    <name type="scientific">Elizabethkingia miricola</name>
    <name type="common">Chryseobacterium miricola</name>
    <dbReference type="NCBI Taxonomy" id="172045"/>
    <lineage>
        <taxon>Bacteria</taxon>
        <taxon>Pseudomonadati</taxon>
        <taxon>Bacteroidota</taxon>
        <taxon>Flavobacteriia</taxon>
        <taxon>Flavobacteriales</taxon>
        <taxon>Weeksellaceae</taxon>
        <taxon>Elizabethkingia</taxon>
    </lineage>
</organism>
<name>A0ABY3NEN5_ELIMR</name>
<evidence type="ECO:0000313" key="1">
    <source>
        <dbReference type="EMBL" id="TYO90393.1"/>
    </source>
</evidence>
<sequence>MRWTFYYFLFLSIFFSCTGQNNHPNITLNNIKDQINDSITGWTRIHLIKPNKYGYIDKEKNVKISFVYDFINPFDNKGFAYIKRNSKSGYIDINNKEVIPAEYDYLSPEFSNDLVSANKSGNWGYLGRDGKVVVPFIYSYAEPYTNTGVGKVSKGKYFGVINKLGKEVVPIEYDDIVCTDTDLFFIAKRNEKWAFFTLEGKQKTEFIYDEVFYKSENRIKDQFFSKRIAAVRKGAKTFFVDDSFKNIFGMEFQKIAPFDINGMAIVKTEDKYSIINEQGKFILKPAYDTIYHYKVDDSNFSPKFSFYVTTKGNSHVLLNHKLQKVAEQQNNWENFFSYKIKINNEDKLYIVYQTNENSGYGMVNDSGKLMLPFKYDELELFNNQYFIAVKDGKYGVIDMEGKELYPFEYTSISRVNSENIPLYIFMEKDRAKLIDVNKKVYLSYEAIEQVFYDEEKFIIKKGKYGVVSRQNKIIVPFIYDQISNWVEYGPEKNHFVKKGSKYGMLNEHFKVCVPVIYDKFEYQLSGVIVVEREGKQGIINMENHILCPLKYDEIFMNDYISMFQNTKQVIYARLGNNYYQIDIEGKILKKNIPKEKAMENRFVKTVIDRN</sequence>
<dbReference type="EMBL" id="VNHK01000008">
    <property type="protein sequence ID" value="TYO90393.1"/>
    <property type="molecule type" value="Genomic_DNA"/>
</dbReference>
<gene>
    <name evidence="1" type="ORF">LX74_02652</name>
</gene>
<dbReference type="Proteomes" id="UP000324513">
    <property type="component" value="Unassembled WGS sequence"/>
</dbReference>
<dbReference type="InterPro" id="IPR032774">
    <property type="entry name" value="WG_beta_rep"/>
</dbReference>
<dbReference type="Pfam" id="PF14903">
    <property type="entry name" value="WG_beta_rep"/>
    <property type="match status" value="6"/>
</dbReference>
<comment type="caution">
    <text evidence="1">The sequence shown here is derived from an EMBL/GenBank/DDBJ whole genome shotgun (WGS) entry which is preliminary data.</text>
</comment>